<dbReference type="CDD" id="cd00397">
    <property type="entry name" value="DNA_BRE_C"/>
    <property type="match status" value="1"/>
</dbReference>
<comment type="caution">
    <text evidence="6">The sequence shown here is derived from an EMBL/GenBank/DDBJ whole genome shotgun (WGS) entry which is preliminary data.</text>
</comment>
<dbReference type="EMBL" id="JACCBN010000001">
    <property type="protein sequence ID" value="NYD36855.1"/>
    <property type="molecule type" value="Genomic_DNA"/>
</dbReference>
<dbReference type="Gene3D" id="1.10.150.130">
    <property type="match status" value="1"/>
</dbReference>
<evidence type="ECO:0000313" key="7">
    <source>
        <dbReference type="Proteomes" id="UP000535890"/>
    </source>
</evidence>
<dbReference type="Proteomes" id="UP000535890">
    <property type="component" value="Unassembled WGS sequence"/>
</dbReference>
<reference evidence="6 7" key="1">
    <citation type="submission" date="2020-07" db="EMBL/GenBank/DDBJ databases">
        <title>Sequencing the genomes of 1000 actinobacteria strains.</title>
        <authorList>
            <person name="Klenk H.-P."/>
        </authorList>
    </citation>
    <scope>NUCLEOTIDE SEQUENCE [LARGE SCALE GENOMIC DNA]</scope>
    <source>
        <strain evidence="6 7">DSM 45772</strain>
    </source>
</reference>
<keyword evidence="3" id="KW-0233">DNA recombination</keyword>
<evidence type="ECO:0000256" key="3">
    <source>
        <dbReference type="ARBA" id="ARBA00023172"/>
    </source>
</evidence>
<dbReference type="InterPro" id="IPR002104">
    <property type="entry name" value="Integrase_catalytic"/>
</dbReference>
<evidence type="ECO:0000256" key="1">
    <source>
        <dbReference type="ARBA" id="ARBA00008857"/>
    </source>
</evidence>
<dbReference type="PANTHER" id="PTHR30349:SF64">
    <property type="entry name" value="PROPHAGE INTEGRASE INTD-RELATED"/>
    <property type="match status" value="1"/>
</dbReference>
<dbReference type="PANTHER" id="PTHR30349">
    <property type="entry name" value="PHAGE INTEGRASE-RELATED"/>
    <property type="match status" value="1"/>
</dbReference>
<dbReference type="GO" id="GO:0015074">
    <property type="term" value="P:DNA integration"/>
    <property type="evidence" value="ECO:0007669"/>
    <property type="project" value="InterPro"/>
</dbReference>
<feature type="domain" description="Tyr recombinase" evidence="5">
    <location>
        <begin position="79"/>
        <end position="246"/>
    </location>
</feature>
<gene>
    <name evidence="6" type="ORF">BJ983_002957</name>
</gene>
<evidence type="ECO:0000256" key="4">
    <source>
        <dbReference type="SAM" id="MobiDB-lite"/>
    </source>
</evidence>
<dbReference type="InterPro" id="IPR050090">
    <property type="entry name" value="Tyrosine_recombinase_XerCD"/>
</dbReference>
<keyword evidence="7" id="KW-1185">Reference proteome</keyword>
<sequence length="278" mass="31065">MRCREVNLRRADRDLPNGLADATDEELWLWQDELRARLAIASVRAYTSHVKQFLRWAVREGHIDTDPSIELVTPRVPKGRAAPIPEDRLRIAIACAPDTADRPLRTWLVLAAYLGLRAGEIARLTRDAIGDEVLTVDGKGGKVRTVPLPADVRSLLVAHVEGPGAIWRRHARRALTPKDVSLMCCRHLRDCGAGASLHKLRHRYATRMFELSKDVMYVKELLGHESLATTQVYLAVDVKAGSKWTNRLAEELKPRPARKSARSRPPARPPGVDLQDAA</sequence>
<evidence type="ECO:0000313" key="6">
    <source>
        <dbReference type="EMBL" id="NYD36855.1"/>
    </source>
</evidence>
<dbReference type="Gene3D" id="1.10.443.10">
    <property type="entry name" value="Intergrase catalytic core"/>
    <property type="match status" value="1"/>
</dbReference>
<comment type="similarity">
    <text evidence="1">Belongs to the 'phage' integrase family.</text>
</comment>
<protein>
    <submittedName>
        <fullName evidence="6">Integrase/recombinase XerC</fullName>
    </submittedName>
</protein>
<evidence type="ECO:0000259" key="5">
    <source>
        <dbReference type="PROSITE" id="PS51898"/>
    </source>
</evidence>
<dbReference type="Pfam" id="PF00589">
    <property type="entry name" value="Phage_integrase"/>
    <property type="match status" value="1"/>
</dbReference>
<keyword evidence="2" id="KW-0238">DNA-binding</keyword>
<name>A0A7Y9DWR2_9PSEU</name>
<dbReference type="InterPro" id="IPR013762">
    <property type="entry name" value="Integrase-like_cat_sf"/>
</dbReference>
<dbReference type="GO" id="GO:0003677">
    <property type="term" value="F:DNA binding"/>
    <property type="evidence" value="ECO:0007669"/>
    <property type="project" value="UniProtKB-KW"/>
</dbReference>
<dbReference type="InterPro" id="IPR010998">
    <property type="entry name" value="Integrase_recombinase_N"/>
</dbReference>
<dbReference type="InterPro" id="IPR011010">
    <property type="entry name" value="DNA_brk_join_enz"/>
</dbReference>
<dbReference type="GO" id="GO:0006310">
    <property type="term" value="P:DNA recombination"/>
    <property type="evidence" value="ECO:0007669"/>
    <property type="project" value="UniProtKB-KW"/>
</dbReference>
<organism evidence="6 7">
    <name type="scientific">Actinomycetospora corticicola</name>
    <dbReference type="NCBI Taxonomy" id="663602"/>
    <lineage>
        <taxon>Bacteria</taxon>
        <taxon>Bacillati</taxon>
        <taxon>Actinomycetota</taxon>
        <taxon>Actinomycetes</taxon>
        <taxon>Pseudonocardiales</taxon>
        <taxon>Pseudonocardiaceae</taxon>
        <taxon>Actinomycetospora</taxon>
    </lineage>
</organism>
<proteinExistence type="inferred from homology"/>
<dbReference type="PROSITE" id="PS51898">
    <property type="entry name" value="TYR_RECOMBINASE"/>
    <property type="match status" value="1"/>
</dbReference>
<feature type="region of interest" description="Disordered" evidence="4">
    <location>
        <begin position="249"/>
        <end position="278"/>
    </location>
</feature>
<dbReference type="AlphaFoldDB" id="A0A7Y9DWR2"/>
<dbReference type="RefSeq" id="WP_179794478.1">
    <property type="nucleotide sequence ID" value="NZ_BAABHP010000021.1"/>
</dbReference>
<evidence type="ECO:0000256" key="2">
    <source>
        <dbReference type="ARBA" id="ARBA00023125"/>
    </source>
</evidence>
<dbReference type="SUPFAM" id="SSF56349">
    <property type="entry name" value="DNA breaking-rejoining enzymes"/>
    <property type="match status" value="1"/>
</dbReference>
<accession>A0A7Y9DWR2</accession>